<dbReference type="Proteomes" id="UP000245379">
    <property type="component" value="Unassembled WGS sequence"/>
</dbReference>
<organism evidence="1 2">
    <name type="scientific">Pedobacter yonginense</name>
    <dbReference type="NCBI Taxonomy" id="651869"/>
    <lineage>
        <taxon>Bacteria</taxon>
        <taxon>Pseudomonadati</taxon>
        <taxon>Bacteroidota</taxon>
        <taxon>Sphingobacteriia</taxon>
        <taxon>Sphingobacteriales</taxon>
        <taxon>Sphingobacteriaceae</taxon>
        <taxon>Pedobacter</taxon>
    </lineage>
</organism>
<sequence length="73" mass="8403">MGIYTQFILLFLRGKDFNNCTLISAKRNTFFVEKAVGMGEGKIFLTQTRAANPFTHLIFLETNRLFYCSQIAM</sequence>
<reference evidence="1 2" key="1">
    <citation type="submission" date="2018-05" db="EMBL/GenBank/DDBJ databases">
        <title>Pedobacter paludis sp. nov., isolated from wetland soil.</title>
        <authorList>
            <person name="Zhang Y."/>
            <person name="Wang G."/>
        </authorList>
    </citation>
    <scope>NUCLEOTIDE SEQUENCE [LARGE SCALE GENOMIC DNA]</scope>
    <source>
        <strain evidence="1 2">KCTC22721</strain>
    </source>
</reference>
<gene>
    <name evidence="1" type="ORF">DHW03_06550</name>
</gene>
<keyword evidence="2" id="KW-1185">Reference proteome</keyword>
<dbReference type="EMBL" id="QGNZ01000001">
    <property type="protein sequence ID" value="PWS29468.1"/>
    <property type="molecule type" value="Genomic_DNA"/>
</dbReference>
<evidence type="ECO:0000313" key="1">
    <source>
        <dbReference type="EMBL" id="PWS29468.1"/>
    </source>
</evidence>
<protein>
    <submittedName>
        <fullName evidence="1">Uncharacterized protein</fullName>
    </submittedName>
</protein>
<proteinExistence type="predicted"/>
<dbReference type="AlphaFoldDB" id="A0A317EW83"/>
<name>A0A317EW83_9SPHI</name>
<evidence type="ECO:0000313" key="2">
    <source>
        <dbReference type="Proteomes" id="UP000245379"/>
    </source>
</evidence>
<accession>A0A317EW83</accession>
<comment type="caution">
    <text evidence="1">The sequence shown here is derived from an EMBL/GenBank/DDBJ whole genome shotgun (WGS) entry which is preliminary data.</text>
</comment>